<evidence type="ECO:0000313" key="1">
    <source>
        <dbReference type="EMBL" id="CAB4143580.1"/>
    </source>
</evidence>
<accession>A0A6J5MEP2</accession>
<organism evidence="1">
    <name type="scientific">uncultured Caudovirales phage</name>
    <dbReference type="NCBI Taxonomy" id="2100421"/>
    <lineage>
        <taxon>Viruses</taxon>
        <taxon>Duplodnaviria</taxon>
        <taxon>Heunggongvirae</taxon>
        <taxon>Uroviricota</taxon>
        <taxon>Caudoviricetes</taxon>
        <taxon>Peduoviridae</taxon>
        <taxon>Maltschvirus</taxon>
        <taxon>Maltschvirus maltsch</taxon>
    </lineage>
</organism>
<name>A0A6J5MEP2_9CAUD</name>
<protein>
    <submittedName>
        <fullName evidence="1">Uncharacterized protein</fullName>
    </submittedName>
</protein>
<dbReference type="EMBL" id="LR796420">
    <property type="protein sequence ID" value="CAB4143580.1"/>
    <property type="molecule type" value="Genomic_DNA"/>
</dbReference>
<sequence length="75" mass="8986">MSEQTQTAVDWLETQISLDMRHMSPFELVKLFEQAKEMEKQQIIDAWDNRNEDVIKSDGKKSEQYYNETYGSRHE</sequence>
<reference evidence="1" key="1">
    <citation type="submission" date="2020-04" db="EMBL/GenBank/DDBJ databases">
        <authorList>
            <person name="Chiriac C."/>
            <person name="Salcher M."/>
            <person name="Ghai R."/>
            <person name="Kavagutti S V."/>
        </authorList>
    </citation>
    <scope>NUCLEOTIDE SEQUENCE</scope>
</reference>
<gene>
    <name evidence="1" type="ORF">UFOVP449_224</name>
</gene>
<proteinExistence type="predicted"/>